<name>A0A179FJW6_METCM</name>
<dbReference type="InterPro" id="IPR000109">
    <property type="entry name" value="POT_fam"/>
</dbReference>
<feature type="transmembrane region" description="Helical" evidence="6">
    <location>
        <begin position="520"/>
        <end position="542"/>
    </location>
</feature>
<dbReference type="Proteomes" id="UP000078397">
    <property type="component" value="Unassembled WGS sequence"/>
</dbReference>
<dbReference type="RefSeq" id="XP_018142647.1">
    <property type="nucleotide sequence ID" value="XM_018285480.1"/>
</dbReference>
<dbReference type="KEGG" id="pchm:VFPPC_06450"/>
<feature type="transmembrane region" description="Helical" evidence="6">
    <location>
        <begin position="220"/>
        <end position="237"/>
    </location>
</feature>
<evidence type="ECO:0000313" key="8">
    <source>
        <dbReference type="Proteomes" id="UP000078397"/>
    </source>
</evidence>
<keyword evidence="4 6" id="KW-1133">Transmembrane helix</keyword>
<dbReference type="InterPro" id="IPR036259">
    <property type="entry name" value="MFS_trans_sf"/>
</dbReference>
<feature type="transmembrane region" description="Helical" evidence="6">
    <location>
        <begin position="158"/>
        <end position="177"/>
    </location>
</feature>
<feature type="transmembrane region" description="Helical" evidence="6">
    <location>
        <begin position="458"/>
        <end position="480"/>
    </location>
</feature>
<organism evidence="7 8">
    <name type="scientific">Pochonia chlamydosporia 170</name>
    <dbReference type="NCBI Taxonomy" id="1380566"/>
    <lineage>
        <taxon>Eukaryota</taxon>
        <taxon>Fungi</taxon>
        <taxon>Dikarya</taxon>
        <taxon>Ascomycota</taxon>
        <taxon>Pezizomycotina</taxon>
        <taxon>Sordariomycetes</taxon>
        <taxon>Hypocreomycetidae</taxon>
        <taxon>Hypocreales</taxon>
        <taxon>Clavicipitaceae</taxon>
        <taxon>Pochonia</taxon>
    </lineage>
</organism>
<feature type="transmembrane region" description="Helical" evidence="6">
    <location>
        <begin position="492"/>
        <end position="514"/>
    </location>
</feature>
<comment type="caution">
    <text evidence="7">The sequence shown here is derived from an EMBL/GenBank/DDBJ whole genome shotgun (WGS) entry which is preliminary data.</text>
</comment>
<dbReference type="GO" id="GO:0016020">
    <property type="term" value="C:membrane"/>
    <property type="evidence" value="ECO:0007669"/>
    <property type="project" value="UniProtKB-SubCell"/>
</dbReference>
<comment type="similarity">
    <text evidence="2">Belongs to the major facilitator superfamily. Proton-dependent oligopeptide transporter (POT/PTR) (TC 2.A.17) family.</text>
</comment>
<dbReference type="AlphaFoldDB" id="A0A179FJW6"/>
<dbReference type="PANTHER" id="PTHR11654">
    <property type="entry name" value="OLIGOPEPTIDE TRANSPORTER-RELATED"/>
    <property type="match status" value="1"/>
</dbReference>
<feature type="transmembrane region" description="Helical" evidence="6">
    <location>
        <begin position="422"/>
        <end position="446"/>
    </location>
</feature>
<feature type="transmembrane region" description="Helical" evidence="6">
    <location>
        <begin position="243"/>
        <end position="263"/>
    </location>
</feature>
<dbReference type="Gene3D" id="1.20.1250.20">
    <property type="entry name" value="MFS general substrate transporter like domains"/>
    <property type="match status" value="1"/>
</dbReference>
<evidence type="ECO:0000256" key="4">
    <source>
        <dbReference type="ARBA" id="ARBA00022989"/>
    </source>
</evidence>
<feature type="transmembrane region" description="Helical" evidence="6">
    <location>
        <begin position="373"/>
        <end position="392"/>
    </location>
</feature>
<feature type="transmembrane region" description="Helical" evidence="6">
    <location>
        <begin position="131"/>
        <end position="152"/>
    </location>
</feature>
<dbReference type="OrthoDB" id="8904098at2759"/>
<protein>
    <submittedName>
        <fullName evidence="7">Oligopeptide transporter</fullName>
    </submittedName>
</protein>
<evidence type="ECO:0000256" key="2">
    <source>
        <dbReference type="ARBA" id="ARBA00005982"/>
    </source>
</evidence>
<comment type="subcellular location">
    <subcellularLocation>
        <location evidence="1">Membrane</location>
        <topology evidence="1">Multi-pass membrane protein</topology>
    </subcellularLocation>
</comment>
<dbReference type="GO" id="GO:0022857">
    <property type="term" value="F:transmembrane transporter activity"/>
    <property type="evidence" value="ECO:0007669"/>
    <property type="project" value="InterPro"/>
</dbReference>
<dbReference type="Pfam" id="PF00854">
    <property type="entry name" value="PTR2"/>
    <property type="match status" value="2"/>
</dbReference>
<feature type="transmembrane region" description="Helical" evidence="6">
    <location>
        <begin position="331"/>
        <end position="353"/>
    </location>
</feature>
<dbReference type="GeneID" id="28849474"/>
<gene>
    <name evidence="7" type="ORF">VFPPC_06450</name>
</gene>
<evidence type="ECO:0000256" key="1">
    <source>
        <dbReference type="ARBA" id="ARBA00004141"/>
    </source>
</evidence>
<sequence>MKCSSEPSRSPEKQANVQTAPVLEARFVQPGRDMPTAEDLLSLPRVCDKIPHTIFFVVVAEMAERFTYRSLTGPMQNYIQNPLHGSTHPGALGKGQATATAIGYFFTCWCYLTPILGAIVADSWLGRYKTILIGTITATVGVSVLFITSLPLSLENGAGFPGLVVALFIIGLGAGGIKSNVGPLVAEQYTGKNPHISLDARGRRVIIDPDITIQTIFSRYYWIMNLGACSGLIAVWLELKVGFWGTFLVPLCIYALAVMVLIWGRKKYVVRPPEGSIVPNAVRALWMGFKNSRTMDTAKPSYQEARAGASNIPWDDHFVEEIKIALTACRILSPFPLFWLCHGTSIGNVISLAGEMSTFGLPNDLLAGSVNPLSILILIPILSVTPQVLVFLRSKHVLSGYLPSDRFLYPALRRANIRFLPITRISFGFFFMAGAIALAAGLQSLVYSSPPESINFLWIFPIYILTAISEIFAFVTSMEYAYTKAPKSMKSLVASINLVLCAVGSLLGLAIAPTSTKPRVLVQFATLSGVMFVLAIAFYVVFSKYNKDEEKMNRVERQENRTDTIAP</sequence>
<dbReference type="SUPFAM" id="SSF103473">
    <property type="entry name" value="MFS general substrate transporter"/>
    <property type="match status" value="1"/>
</dbReference>
<evidence type="ECO:0000256" key="6">
    <source>
        <dbReference type="SAM" id="Phobius"/>
    </source>
</evidence>
<evidence type="ECO:0000256" key="5">
    <source>
        <dbReference type="ARBA" id="ARBA00023136"/>
    </source>
</evidence>
<feature type="transmembrane region" description="Helical" evidence="6">
    <location>
        <begin position="101"/>
        <end position="119"/>
    </location>
</feature>
<evidence type="ECO:0000256" key="3">
    <source>
        <dbReference type="ARBA" id="ARBA00022692"/>
    </source>
</evidence>
<keyword evidence="8" id="KW-1185">Reference proteome</keyword>
<accession>A0A179FJW6</accession>
<evidence type="ECO:0000313" key="7">
    <source>
        <dbReference type="EMBL" id="OAQ65333.1"/>
    </source>
</evidence>
<proteinExistence type="inferred from homology"/>
<dbReference type="EMBL" id="LSBJ02000005">
    <property type="protein sequence ID" value="OAQ65333.1"/>
    <property type="molecule type" value="Genomic_DNA"/>
</dbReference>
<reference evidence="7 8" key="1">
    <citation type="journal article" date="2016" name="PLoS Pathog.">
        <title>Biosynthesis of antibiotic leucinostatins in bio-control fungus Purpureocillium lilacinum and their inhibition on phytophthora revealed by genome mining.</title>
        <authorList>
            <person name="Wang G."/>
            <person name="Liu Z."/>
            <person name="Lin R."/>
            <person name="Li E."/>
            <person name="Mao Z."/>
            <person name="Ling J."/>
            <person name="Yang Y."/>
            <person name="Yin W.B."/>
            <person name="Xie B."/>
        </authorList>
    </citation>
    <scope>NUCLEOTIDE SEQUENCE [LARGE SCALE GENOMIC DNA]</scope>
    <source>
        <strain evidence="7">170</strain>
    </source>
</reference>
<keyword evidence="5 6" id="KW-0472">Membrane</keyword>
<keyword evidence="3 6" id="KW-0812">Transmembrane</keyword>